<dbReference type="OrthoDB" id="1114717at2"/>
<dbReference type="PANTHER" id="PTHR30469">
    <property type="entry name" value="MULTIDRUG RESISTANCE PROTEIN MDTA"/>
    <property type="match status" value="1"/>
</dbReference>
<dbReference type="Gene3D" id="1.10.287.470">
    <property type="entry name" value="Helix hairpin bin"/>
    <property type="match status" value="1"/>
</dbReference>
<dbReference type="GO" id="GO:0015562">
    <property type="term" value="F:efflux transmembrane transporter activity"/>
    <property type="evidence" value="ECO:0007669"/>
    <property type="project" value="TreeGrafter"/>
</dbReference>
<comment type="caution">
    <text evidence="1">The sequence shown here is derived from an EMBL/GenBank/DDBJ whole genome shotgun (WGS) entry which is preliminary data.</text>
</comment>
<dbReference type="Gene3D" id="2.40.420.20">
    <property type="match status" value="1"/>
</dbReference>
<name>A0A4Y8AW01_9FLAO</name>
<dbReference type="SUPFAM" id="SSF111369">
    <property type="entry name" value="HlyD-like secretion proteins"/>
    <property type="match status" value="1"/>
</dbReference>
<dbReference type="EMBL" id="SNQI01000001">
    <property type="protein sequence ID" value="TEW76697.1"/>
    <property type="molecule type" value="Genomic_DNA"/>
</dbReference>
<keyword evidence="2" id="KW-1185">Reference proteome</keyword>
<dbReference type="Gene3D" id="2.40.30.170">
    <property type="match status" value="1"/>
</dbReference>
<dbReference type="RefSeq" id="WP_134246707.1">
    <property type="nucleotide sequence ID" value="NZ_SNQI01000001.1"/>
</dbReference>
<reference evidence="1 2" key="1">
    <citation type="journal article" date="2011" name="J. Microbiol.">
        <title>Gramella jeungdoensis sp. nov., isolated from a solar saltern in Korea.</title>
        <authorList>
            <person name="Joung Y."/>
            <person name="Kim H."/>
            <person name="Jang T."/>
            <person name="Ahn T.S."/>
            <person name="Joh K."/>
        </authorList>
    </citation>
    <scope>NUCLEOTIDE SEQUENCE [LARGE SCALE GENOMIC DNA]</scope>
    <source>
        <strain evidence="1 2">KCTC 23123</strain>
    </source>
</reference>
<gene>
    <name evidence="1" type="ORF">E2488_02280</name>
</gene>
<dbReference type="Gene3D" id="2.40.50.100">
    <property type="match status" value="1"/>
</dbReference>
<organism evidence="1 2">
    <name type="scientific">Gramella jeungdoensis</name>
    <dbReference type="NCBI Taxonomy" id="708091"/>
    <lineage>
        <taxon>Bacteria</taxon>
        <taxon>Pseudomonadati</taxon>
        <taxon>Bacteroidota</taxon>
        <taxon>Flavobacteriia</taxon>
        <taxon>Flavobacteriales</taxon>
        <taxon>Flavobacteriaceae</taxon>
        <taxon>Christiangramia</taxon>
    </lineage>
</organism>
<evidence type="ECO:0000313" key="1">
    <source>
        <dbReference type="EMBL" id="TEW76697.1"/>
    </source>
</evidence>
<dbReference type="AlphaFoldDB" id="A0A4Y8AW01"/>
<evidence type="ECO:0000313" key="2">
    <source>
        <dbReference type="Proteomes" id="UP000298517"/>
    </source>
</evidence>
<dbReference type="GO" id="GO:1990281">
    <property type="term" value="C:efflux pump complex"/>
    <property type="evidence" value="ECO:0007669"/>
    <property type="project" value="TreeGrafter"/>
</dbReference>
<dbReference type="Proteomes" id="UP000298517">
    <property type="component" value="Unassembled WGS sequence"/>
</dbReference>
<dbReference type="PANTHER" id="PTHR30469:SF12">
    <property type="entry name" value="MULTIDRUG RESISTANCE PROTEIN MDTA"/>
    <property type="match status" value="1"/>
</dbReference>
<sequence length="373" mass="41511">MRKIIITILSLLLIALSIIGGMAIANSNKKGKPTFNKIVSTVYTTTIENKAIPVIITASGSLTAKNKIELFSEVQGILKQTSKNYKTGTQYVKNETIIAINSDEFYANLKAQKSNLFNAITAIMPDIQLDYPNEYLKWKSYLNNFDINKTTSKLPETNSEKEKFFISGRGIITNYYNVKNLEVKHAKYTLKAPFNGVLTEAMVTQGSLVRIGQKLGEYIDPSVYEMEVNINESSANLLKKGIKVTIYNLNKTSSWEATVVRVNGKIDQATQTVKTYLQVTGNQLREGMYLTADLESKSIKNAIEISRKLLVDDTKVFIVKDSSLNLVSVNPVYFNDNTVIIQGLENGTTILSKPLPGAYNGMLVKTINETNNN</sequence>
<proteinExistence type="predicted"/>
<accession>A0A4Y8AW01</accession>
<protein>
    <submittedName>
        <fullName evidence="1">HlyD family efflux transporter periplasmic adaptor subunit</fullName>
    </submittedName>
</protein>